<accession>A0A0F8XUQ8</accession>
<dbReference type="AlphaFoldDB" id="A0A0F8XUQ8"/>
<evidence type="ECO:0000313" key="1">
    <source>
        <dbReference type="EMBL" id="KKK72703.1"/>
    </source>
</evidence>
<proteinExistence type="predicted"/>
<comment type="caution">
    <text evidence="1">The sequence shown here is derived from an EMBL/GenBank/DDBJ whole genome shotgun (WGS) entry which is preliminary data.</text>
</comment>
<dbReference type="EMBL" id="LAZR01057125">
    <property type="protein sequence ID" value="KKK72703.1"/>
    <property type="molecule type" value="Genomic_DNA"/>
</dbReference>
<feature type="non-terminal residue" evidence="1">
    <location>
        <position position="75"/>
    </location>
</feature>
<name>A0A0F8XUQ8_9ZZZZ</name>
<protein>
    <submittedName>
        <fullName evidence="1">Uncharacterized protein</fullName>
    </submittedName>
</protein>
<organism evidence="1">
    <name type="scientific">marine sediment metagenome</name>
    <dbReference type="NCBI Taxonomy" id="412755"/>
    <lineage>
        <taxon>unclassified sequences</taxon>
        <taxon>metagenomes</taxon>
        <taxon>ecological metagenomes</taxon>
    </lineage>
</organism>
<gene>
    <name evidence="1" type="ORF">LCGC14_2901190</name>
</gene>
<reference evidence="1" key="1">
    <citation type="journal article" date="2015" name="Nature">
        <title>Complex archaea that bridge the gap between prokaryotes and eukaryotes.</title>
        <authorList>
            <person name="Spang A."/>
            <person name="Saw J.H."/>
            <person name="Jorgensen S.L."/>
            <person name="Zaremba-Niedzwiedzka K."/>
            <person name="Martijn J."/>
            <person name="Lind A.E."/>
            <person name="van Eijk R."/>
            <person name="Schleper C."/>
            <person name="Guy L."/>
            <person name="Ettema T.J."/>
        </authorList>
    </citation>
    <scope>NUCLEOTIDE SEQUENCE</scope>
</reference>
<sequence>MTCQRCGVEAELGECQFCHRYLCLACYDGDQEGSCQPKLLTMRDDAIRALRGSLTVGEIAGHFKLSPRQTWRVLS</sequence>